<dbReference type="SUPFAM" id="SSF53850">
    <property type="entry name" value="Periplasmic binding protein-like II"/>
    <property type="match status" value="1"/>
</dbReference>
<dbReference type="Gene3D" id="1.10.10.10">
    <property type="entry name" value="Winged helix-like DNA-binding domain superfamily/Winged helix DNA-binding domain"/>
    <property type="match status" value="1"/>
</dbReference>
<feature type="domain" description="HTH lysR-type" evidence="5">
    <location>
        <begin position="1"/>
        <end position="59"/>
    </location>
</feature>
<evidence type="ECO:0000256" key="2">
    <source>
        <dbReference type="ARBA" id="ARBA00023015"/>
    </source>
</evidence>
<evidence type="ECO:0000259" key="5">
    <source>
        <dbReference type="PROSITE" id="PS50931"/>
    </source>
</evidence>
<dbReference type="RefSeq" id="WP_344818786.1">
    <property type="nucleotide sequence ID" value="NZ_BAABCP010000001.1"/>
</dbReference>
<comment type="similarity">
    <text evidence="1">Belongs to the LysR transcriptional regulatory family.</text>
</comment>
<dbReference type="PANTHER" id="PTHR30346:SF0">
    <property type="entry name" value="HCA OPERON TRANSCRIPTIONAL ACTIVATOR HCAR"/>
    <property type="match status" value="1"/>
</dbReference>
<dbReference type="InterPro" id="IPR005119">
    <property type="entry name" value="LysR_subst-bd"/>
</dbReference>
<keyword evidence="3" id="KW-0238">DNA-binding</keyword>
<keyword evidence="4" id="KW-0804">Transcription</keyword>
<keyword evidence="2" id="KW-0805">Transcription regulation</keyword>
<dbReference type="Proteomes" id="UP001501591">
    <property type="component" value="Unassembled WGS sequence"/>
</dbReference>
<gene>
    <name evidence="6" type="ORF">GCM10022383_13710</name>
</gene>
<evidence type="ECO:0000256" key="4">
    <source>
        <dbReference type="ARBA" id="ARBA00023163"/>
    </source>
</evidence>
<keyword evidence="7" id="KW-1185">Reference proteome</keyword>
<dbReference type="InterPro" id="IPR000847">
    <property type="entry name" value="LysR_HTH_N"/>
</dbReference>
<dbReference type="PROSITE" id="PS50931">
    <property type="entry name" value="HTH_LYSR"/>
    <property type="match status" value="1"/>
</dbReference>
<proteinExistence type="inferred from homology"/>
<dbReference type="PANTHER" id="PTHR30346">
    <property type="entry name" value="TRANSCRIPTIONAL DUAL REGULATOR HCAR-RELATED"/>
    <property type="match status" value="1"/>
</dbReference>
<dbReference type="Gene3D" id="3.40.190.10">
    <property type="entry name" value="Periplasmic binding protein-like II"/>
    <property type="match status" value="2"/>
</dbReference>
<evidence type="ECO:0000256" key="1">
    <source>
        <dbReference type="ARBA" id="ARBA00009437"/>
    </source>
</evidence>
<dbReference type="InterPro" id="IPR036388">
    <property type="entry name" value="WH-like_DNA-bd_sf"/>
</dbReference>
<sequence length="299" mass="33008">MYTLEQLRGFVAVAEYLHFGRAAESLQMTQPPLSRQIQKLEADLGVELFARTNRQVALTAAGAELLERARHILTLSDLSRAAVRSVAHGERGTLTIGFTATSALSVLGPVLERIHGALPDVDIDLREGVTSAQLAEIDRGRIDLGLLRSAPADEYGVRELLREDLVVVVPVDHPLAKRGKPCTVDQIAEYPMIGYTQRDSGYFHRKIEWLMGERPVHVAYRVTQILSMLSLVRRGLGIALVPQSTYVMRPEGIRFLELAVPARMAAEAQVSLSAVWSKESRNPALRRALEVLDGVLDAF</sequence>
<organism evidence="6 7">
    <name type="scientific">Microbacterium soli</name>
    <dbReference type="NCBI Taxonomy" id="446075"/>
    <lineage>
        <taxon>Bacteria</taxon>
        <taxon>Bacillati</taxon>
        <taxon>Actinomycetota</taxon>
        <taxon>Actinomycetes</taxon>
        <taxon>Micrococcales</taxon>
        <taxon>Microbacteriaceae</taxon>
        <taxon>Microbacterium</taxon>
    </lineage>
</organism>
<dbReference type="InterPro" id="IPR036390">
    <property type="entry name" value="WH_DNA-bd_sf"/>
</dbReference>
<evidence type="ECO:0000313" key="7">
    <source>
        <dbReference type="Proteomes" id="UP001501591"/>
    </source>
</evidence>
<dbReference type="SUPFAM" id="SSF46785">
    <property type="entry name" value="Winged helix' DNA-binding domain"/>
    <property type="match status" value="1"/>
</dbReference>
<name>A0ABP7N4F9_9MICO</name>
<evidence type="ECO:0000256" key="3">
    <source>
        <dbReference type="ARBA" id="ARBA00023125"/>
    </source>
</evidence>
<accession>A0ABP7N4F9</accession>
<dbReference type="EMBL" id="BAABCP010000001">
    <property type="protein sequence ID" value="GAA3936693.1"/>
    <property type="molecule type" value="Genomic_DNA"/>
</dbReference>
<reference evidence="7" key="1">
    <citation type="journal article" date="2019" name="Int. J. Syst. Evol. Microbiol.">
        <title>The Global Catalogue of Microorganisms (GCM) 10K type strain sequencing project: providing services to taxonomists for standard genome sequencing and annotation.</title>
        <authorList>
            <consortium name="The Broad Institute Genomics Platform"/>
            <consortium name="The Broad Institute Genome Sequencing Center for Infectious Disease"/>
            <person name="Wu L."/>
            <person name="Ma J."/>
        </authorList>
    </citation>
    <scope>NUCLEOTIDE SEQUENCE [LARGE SCALE GENOMIC DNA]</scope>
    <source>
        <strain evidence="7">JCM 17024</strain>
    </source>
</reference>
<dbReference type="PRINTS" id="PR00039">
    <property type="entry name" value="HTHLYSR"/>
</dbReference>
<comment type="caution">
    <text evidence="6">The sequence shown here is derived from an EMBL/GenBank/DDBJ whole genome shotgun (WGS) entry which is preliminary data.</text>
</comment>
<evidence type="ECO:0000313" key="6">
    <source>
        <dbReference type="EMBL" id="GAA3936693.1"/>
    </source>
</evidence>
<dbReference type="Pfam" id="PF03466">
    <property type="entry name" value="LysR_substrate"/>
    <property type="match status" value="1"/>
</dbReference>
<dbReference type="Pfam" id="PF00126">
    <property type="entry name" value="HTH_1"/>
    <property type="match status" value="1"/>
</dbReference>
<protein>
    <submittedName>
        <fullName evidence="6">LysR substrate-binding domain-containing protein</fullName>
    </submittedName>
</protein>